<keyword evidence="2" id="KW-0378">Hydrolase</keyword>
<dbReference type="SMART" id="SM00490">
    <property type="entry name" value="HELICc"/>
    <property type="match status" value="1"/>
</dbReference>
<dbReference type="Proteomes" id="UP000267096">
    <property type="component" value="Unassembled WGS sequence"/>
</dbReference>
<dbReference type="GO" id="GO:0016787">
    <property type="term" value="F:hydrolase activity"/>
    <property type="evidence" value="ECO:0007669"/>
    <property type="project" value="UniProtKB-KW"/>
</dbReference>
<dbReference type="FunFam" id="1.10.10.10:FF:000024">
    <property type="entry name" value="U5 small nuclear ribonucleoprotein helicase"/>
    <property type="match status" value="1"/>
</dbReference>
<dbReference type="GO" id="GO:0003678">
    <property type="term" value="F:DNA helicase activity"/>
    <property type="evidence" value="ECO:0007669"/>
    <property type="project" value="TreeGrafter"/>
</dbReference>
<sequence>MEQNHEECRLVGLSATLPNYQDVGTFLRVKPKNLFHFDNSYRPVPLEQQYIGITEKKALKRFQAMNEVVYDKVMEHAGKSQVLIFVHSRKETAKTAKAIRDACLEKDTLSAFMREGSASTEILRSEASQVANADLRDLIPYGFAIHHAGMTRVDRTLVEDLFADRHLQVLVSTATLAWGVNLPAHTVIIKGTQIYSPELGRWTELGALDVMQLPIESQMISKLADMLNAEIVLGTINNVSDAMNWMGYTYLYVRMIKAPGLYGISGDMVVGYYYLLLLLFSNIN</sequence>
<organism evidence="9">
    <name type="scientific">Anisakis simplex</name>
    <name type="common">Herring worm</name>
    <dbReference type="NCBI Taxonomy" id="6269"/>
    <lineage>
        <taxon>Eukaryota</taxon>
        <taxon>Metazoa</taxon>
        <taxon>Ecdysozoa</taxon>
        <taxon>Nematoda</taxon>
        <taxon>Chromadorea</taxon>
        <taxon>Rhabditida</taxon>
        <taxon>Spirurina</taxon>
        <taxon>Ascaridomorpha</taxon>
        <taxon>Ascaridoidea</taxon>
        <taxon>Anisakidae</taxon>
        <taxon>Anisakis</taxon>
        <taxon>Anisakis simplex complex</taxon>
    </lineage>
</organism>
<evidence type="ECO:0000256" key="3">
    <source>
        <dbReference type="ARBA" id="ARBA00022806"/>
    </source>
</evidence>
<dbReference type="InterPro" id="IPR001650">
    <property type="entry name" value="Helicase_C-like"/>
</dbReference>
<evidence type="ECO:0000256" key="2">
    <source>
        <dbReference type="ARBA" id="ARBA00022801"/>
    </source>
</evidence>
<accession>A0A0M3J3E9</accession>
<dbReference type="GO" id="GO:0005524">
    <property type="term" value="F:ATP binding"/>
    <property type="evidence" value="ECO:0007669"/>
    <property type="project" value="UniProtKB-KW"/>
</dbReference>
<dbReference type="PANTHER" id="PTHR47961:SF4">
    <property type="entry name" value="ACTIVATING SIGNAL COINTEGRATOR 1 COMPLEX SUBUNIT 3"/>
    <property type="match status" value="1"/>
</dbReference>
<dbReference type="InterPro" id="IPR036388">
    <property type="entry name" value="WH-like_DNA-bd_sf"/>
</dbReference>
<evidence type="ECO:0000259" key="6">
    <source>
        <dbReference type="SMART" id="SM00490"/>
    </source>
</evidence>
<dbReference type="Gene3D" id="3.40.50.300">
    <property type="entry name" value="P-loop containing nucleotide triphosphate hydrolases"/>
    <property type="match status" value="2"/>
</dbReference>
<dbReference type="Gene3D" id="1.10.10.10">
    <property type="entry name" value="Winged helix-like DNA-binding domain superfamily/Winged helix DNA-binding domain"/>
    <property type="match status" value="1"/>
</dbReference>
<keyword evidence="1" id="KW-0547">Nucleotide-binding</keyword>
<reference evidence="7 8" key="2">
    <citation type="submission" date="2018-11" db="EMBL/GenBank/DDBJ databases">
        <authorList>
            <consortium name="Pathogen Informatics"/>
        </authorList>
    </citation>
    <scope>NUCLEOTIDE SEQUENCE [LARGE SCALE GENOMIC DNA]</scope>
</reference>
<evidence type="ECO:0000256" key="1">
    <source>
        <dbReference type="ARBA" id="ARBA00022741"/>
    </source>
</evidence>
<dbReference type="Pfam" id="PF23445">
    <property type="entry name" value="WHD_SNRNP200"/>
    <property type="match status" value="1"/>
</dbReference>
<dbReference type="GO" id="GO:0005634">
    <property type="term" value="C:nucleus"/>
    <property type="evidence" value="ECO:0007669"/>
    <property type="project" value="TreeGrafter"/>
</dbReference>
<dbReference type="InterPro" id="IPR057842">
    <property type="entry name" value="WH_MER3"/>
</dbReference>
<evidence type="ECO:0000313" key="9">
    <source>
        <dbReference type="WBParaSite" id="ASIM_0000206201-mRNA-1"/>
    </source>
</evidence>
<proteinExistence type="predicted"/>
<dbReference type="GO" id="GO:0000712">
    <property type="term" value="P:resolution of meiotic recombination intermediates"/>
    <property type="evidence" value="ECO:0007669"/>
    <property type="project" value="TreeGrafter"/>
</dbReference>
<dbReference type="InterPro" id="IPR050474">
    <property type="entry name" value="Hel308_SKI2-like"/>
</dbReference>
<keyword evidence="5" id="KW-0472">Membrane</keyword>
<evidence type="ECO:0000313" key="8">
    <source>
        <dbReference type="Proteomes" id="UP000267096"/>
    </source>
</evidence>
<feature type="transmembrane region" description="Helical" evidence="5">
    <location>
        <begin position="260"/>
        <end position="280"/>
    </location>
</feature>
<dbReference type="InterPro" id="IPR027417">
    <property type="entry name" value="P-loop_NTPase"/>
</dbReference>
<evidence type="ECO:0000256" key="5">
    <source>
        <dbReference type="SAM" id="Phobius"/>
    </source>
</evidence>
<evidence type="ECO:0000256" key="4">
    <source>
        <dbReference type="ARBA" id="ARBA00022840"/>
    </source>
</evidence>
<name>A0A0M3J3E9_ANISI</name>
<dbReference type="PANTHER" id="PTHR47961">
    <property type="entry name" value="DNA POLYMERASE THETA, PUTATIVE (AFU_ORTHOLOGUE AFUA_1G05260)-RELATED"/>
    <property type="match status" value="1"/>
</dbReference>
<feature type="domain" description="Helicase C-terminal" evidence="6">
    <location>
        <begin position="129"/>
        <end position="203"/>
    </location>
</feature>
<keyword evidence="5" id="KW-1133">Transmembrane helix</keyword>
<dbReference type="OrthoDB" id="5575at2759"/>
<dbReference type="WBParaSite" id="ASIM_0000206201-mRNA-1">
    <property type="protein sequence ID" value="ASIM_0000206201-mRNA-1"/>
    <property type="gene ID" value="ASIM_0000206201"/>
</dbReference>
<dbReference type="EMBL" id="UYRR01002322">
    <property type="protein sequence ID" value="VDK19461.1"/>
    <property type="molecule type" value="Genomic_DNA"/>
</dbReference>
<reference evidence="9" key="1">
    <citation type="submission" date="2017-02" db="UniProtKB">
        <authorList>
            <consortium name="WormBaseParasite"/>
        </authorList>
    </citation>
    <scope>IDENTIFICATION</scope>
</reference>
<dbReference type="AlphaFoldDB" id="A0A0M3J3E9"/>
<evidence type="ECO:0000313" key="7">
    <source>
        <dbReference type="EMBL" id="VDK19461.1"/>
    </source>
</evidence>
<keyword evidence="5" id="KW-0812">Transmembrane</keyword>
<dbReference type="SUPFAM" id="SSF52540">
    <property type="entry name" value="P-loop containing nucleoside triphosphate hydrolases"/>
    <property type="match status" value="1"/>
</dbReference>
<keyword evidence="3" id="KW-0347">Helicase</keyword>
<keyword evidence="4" id="KW-0067">ATP-binding</keyword>
<gene>
    <name evidence="7" type="ORF">ASIM_LOCUS1932</name>
</gene>
<dbReference type="CDD" id="cd18795">
    <property type="entry name" value="SF2_C_Ski2"/>
    <property type="match status" value="1"/>
</dbReference>
<dbReference type="Pfam" id="PF00271">
    <property type="entry name" value="Helicase_C"/>
    <property type="match status" value="1"/>
</dbReference>
<keyword evidence="8" id="KW-1185">Reference proteome</keyword>
<protein>
    <submittedName>
        <fullName evidence="9">Helicase C-terminal domain-containing protein</fullName>
    </submittedName>
</protein>